<dbReference type="AlphaFoldDB" id="A0AAD1W251"/>
<evidence type="ECO:0000256" key="1">
    <source>
        <dbReference type="SAM" id="MobiDB-lite"/>
    </source>
</evidence>
<keyword evidence="3" id="KW-1185">Reference proteome</keyword>
<dbReference type="EMBL" id="OW240915">
    <property type="protein sequence ID" value="CAH2281687.1"/>
    <property type="molecule type" value="Genomic_DNA"/>
</dbReference>
<feature type="region of interest" description="Disordered" evidence="1">
    <location>
        <begin position="132"/>
        <end position="196"/>
    </location>
</feature>
<reference evidence="2" key="1">
    <citation type="submission" date="2022-03" db="EMBL/GenBank/DDBJ databases">
        <authorList>
            <person name="Alioto T."/>
            <person name="Alioto T."/>
            <person name="Gomez Garrido J."/>
        </authorList>
    </citation>
    <scope>NUCLEOTIDE SEQUENCE</scope>
</reference>
<feature type="compositionally biased region" description="Pro residues" evidence="1">
    <location>
        <begin position="185"/>
        <end position="196"/>
    </location>
</feature>
<evidence type="ECO:0000313" key="3">
    <source>
        <dbReference type="Proteomes" id="UP001295444"/>
    </source>
</evidence>
<organism evidence="2 3">
    <name type="scientific">Pelobates cultripes</name>
    <name type="common">Western spadefoot toad</name>
    <dbReference type="NCBI Taxonomy" id="61616"/>
    <lineage>
        <taxon>Eukaryota</taxon>
        <taxon>Metazoa</taxon>
        <taxon>Chordata</taxon>
        <taxon>Craniata</taxon>
        <taxon>Vertebrata</taxon>
        <taxon>Euteleostomi</taxon>
        <taxon>Amphibia</taxon>
        <taxon>Batrachia</taxon>
        <taxon>Anura</taxon>
        <taxon>Pelobatoidea</taxon>
        <taxon>Pelobatidae</taxon>
        <taxon>Pelobates</taxon>
    </lineage>
</organism>
<gene>
    <name evidence="2" type="ORF">PECUL_23A032855</name>
</gene>
<sequence length="335" mass="38114">MSSVGRAPRKNTSVKMAVQDTEESSPPSIVRVTIPKVPLTRKSKQKEPLALIRRKMLAKNQEIQEIKILGYGDDSFQVCDSPPQVHSNMKQETLQDDELCTRFPDNEVSTQTSPVYCFDTLDEVVEFLNNCSKQEDRSPQAMSLPEDSIDEPGLGDETLSNDDNIRTLKLEIEEDDDDDNQPIVSPNPPIRYAPSSPPCFPVVKRRRKQRFHCDWQGPVTIISSPNVPVKAIELRVDEDLAMSIRRQVDVNNPGPFGWQLAKLLFTEEELYGHNFNGTDQKLPLSPRRVHAIQHAFHDYFPKDIADEALAKGRTAINQGIRNMFYVRNRRDGDYP</sequence>
<protein>
    <submittedName>
        <fullName evidence="2">Uncharacterized protein</fullName>
    </submittedName>
</protein>
<name>A0AAD1W251_PELCU</name>
<proteinExistence type="predicted"/>
<accession>A0AAD1W251</accession>
<evidence type="ECO:0000313" key="2">
    <source>
        <dbReference type="EMBL" id="CAH2281687.1"/>
    </source>
</evidence>
<feature type="region of interest" description="Disordered" evidence="1">
    <location>
        <begin position="1"/>
        <end position="27"/>
    </location>
</feature>
<dbReference type="Proteomes" id="UP001295444">
    <property type="component" value="Chromosome 04"/>
</dbReference>